<comment type="caution">
    <text evidence="1">The sequence shown here is derived from an EMBL/GenBank/DDBJ whole genome shotgun (WGS) entry which is preliminary data.</text>
</comment>
<sequence length="267" mass="31125">MSPFDEYLEEIYRGREKPSCGAWRLEINYINIGEVTLARINGHEFFCWFWPNDSFAQFANDFERYVEETRQLCSSPPSFRKQGSWFVSKKDGFKRDESLFQKLVMLRSTLRDKISGETILRAHVLSVSDDKAWFTPKFKSPQVSLPYPDSKVFKIPPQAEQEWAWRLMSGEKMLGVLELMEVDQPSFHCAFREGPDYEDFRPIFDAQRSNAINQYNDAQAKKGFVEAQEKIAELKLLPVSPETKDVEFSVLYVDGTIARFRPRVVSE</sequence>
<organism evidence="1 2">
    <name type="scientific">Hyphococcus aureus</name>
    <dbReference type="NCBI Taxonomy" id="2666033"/>
    <lineage>
        <taxon>Bacteria</taxon>
        <taxon>Pseudomonadati</taxon>
        <taxon>Pseudomonadota</taxon>
        <taxon>Alphaproteobacteria</taxon>
        <taxon>Parvularculales</taxon>
        <taxon>Parvularculaceae</taxon>
        <taxon>Hyphococcus</taxon>
    </lineage>
</organism>
<dbReference type="Proteomes" id="UP001596116">
    <property type="component" value="Unassembled WGS sequence"/>
</dbReference>
<evidence type="ECO:0000313" key="1">
    <source>
        <dbReference type="EMBL" id="MFC6037810.1"/>
    </source>
</evidence>
<keyword evidence="2" id="KW-1185">Reference proteome</keyword>
<dbReference type="RefSeq" id="WP_379882932.1">
    <property type="nucleotide sequence ID" value="NZ_JBHPON010000004.1"/>
</dbReference>
<name>A0ABW1L0H2_9PROT</name>
<reference evidence="1 2" key="1">
    <citation type="submission" date="2024-09" db="EMBL/GenBank/DDBJ databases">
        <authorList>
            <person name="Zhang Z.-H."/>
        </authorList>
    </citation>
    <scope>NUCLEOTIDE SEQUENCE [LARGE SCALE GENOMIC DNA]</scope>
    <source>
        <strain evidence="1 2">HHTR114</strain>
    </source>
</reference>
<accession>A0ABW1L0H2</accession>
<protein>
    <submittedName>
        <fullName evidence="1">Uncharacterized protein</fullName>
    </submittedName>
</protein>
<gene>
    <name evidence="1" type="ORF">ACFMB1_19825</name>
</gene>
<dbReference type="EMBL" id="JBHPON010000004">
    <property type="protein sequence ID" value="MFC6037810.1"/>
    <property type="molecule type" value="Genomic_DNA"/>
</dbReference>
<evidence type="ECO:0000313" key="2">
    <source>
        <dbReference type="Proteomes" id="UP001596116"/>
    </source>
</evidence>
<proteinExistence type="predicted"/>